<dbReference type="HOGENOM" id="CLU_263691_0_0_1"/>
<protein>
    <recommendedName>
        <fullName evidence="3">Ras-GEF domain-containing protein</fullName>
    </recommendedName>
</protein>
<feature type="compositionally biased region" description="Basic and acidic residues" evidence="2">
    <location>
        <begin position="948"/>
        <end position="957"/>
    </location>
</feature>
<keyword evidence="5" id="KW-1185">Reference proteome</keyword>
<gene>
    <name evidence="4" type="ORF">LOTGIDRAFT_228206</name>
</gene>
<evidence type="ECO:0000313" key="4">
    <source>
        <dbReference type="EMBL" id="ESO97537.1"/>
    </source>
</evidence>
<reference evidence="4 5" key="1">
    <citation type="journal article" date="2013" name="Nature">
        <title>Insights into bilaterian evolution from three spiralian genomes.</title>
        <authorList>
            <person name="Simakov O."/>
            <person name="Marletaz F."/>
            <person name="Cho S.J."/>
            <person name="Edsinger-Gonzales E."/>
            <person name="Havlak P."/>
            <person name="Hellsten U."/>
            <person name="Kuo D.H."/>
            <person name="Larsson T."/>
            <person name="Lv J."/>
            <person name="Arendt D."/>
            <person name="Savage R."/>
            <person name="Osoegawa K."/>
            <person name="de Jong P."/>
            <person name="Grimwood J."/>
            <person name="Chapman J.A."/>
            <person name="Shapiro H."/>
            <person name="Aerts A."/>
            <person name="Otillar R.P."/>
            <person name="Terry A.Y."/>
            <person name="Boore J.L."/>
            <person name="Grigoriev I.V."/>
            <person name="Lindberg D.R."/>
            <person name="Seaver E.C."/>
            <person name="Weisblat D.A."/>
            <person name="Putnam N.H."/>
            <person name="Rokhsar D.S."/>
        </authorList>
    </citation>
    <scope>NUCLEOTIDE SEQUENCE [LARGE SCALE GENOMIC DNA]</scope>
</reference>
<feature type="region of interest" description="Disordered" evidence="2">
    <location>
        <begin position="864"/>
        <end position="1035"/>
    </location>
</feature>
<dbReference type="InterPro" id="IPR001895">
    <property type="entry name" value="RASGEF_cat_dom"/>
</dbReference>
<feature type="compositionally biased region" description="Basic residues" evidence="2">
    <location>
        <begin position="889"/>
        <end position="909"/>
    </location>
</feature>
<dbReference type="RefSeq" id="XP_009051402.1">
    <property type="nucleotide sequence ID" value="XM_009053154.1"/>
</dbReference>
<name>V4AKA9_LOTGI</name>
<feature type="compositionally biased region" description="Basic and acidic residues" evidence="2">
    <location>
        <begin position="873"/>
        <end position="888"/>
    </location>
</feature>
<feature type="compositionally biased region" description="Polar residues" evidence="2">
    <location>
        <begin position="913"/>
        <end position="927"/>
    </location>
</feature>
<dbReference type="PROSITE" id="PS50009">
    <property type="entry name" value="RASGEF_CAT"/>
    <property type="match status" value="1"/>
</dbReference>
<dbReference type="InterPro" id="IPR036964">
    <property type="entry name" value="RASGEF_cat_dom_sf"/>
</dbReference>
<keyword evidence="1" id="KW-0344">Guanine-nucleotide releasing factor</keyword>
<dbReference type="AlphaFoldDB" id="V4AKA9"/>
<sequence length="1274" mass="147162">MEKGPIQKLLLTREYEDIEDIVLVESVFVELDKRGDGLQIVSLGLTPDRLILGRYSVINYHDDPELVYDGDRDLSTEGLEIKWLAPLDDLNISHIPDENILKITPRQCRARHFEFCTSDSVISKKVWNKWNNRLGYVTDDPYGYIRRKSLRVDAGDLEAEEVKVQYDSDSSSDEPGKATETMRNPKKENKTDQDEQPEVQSDTTKNKKKKRMNRLQKLLTVEGFQGIKDVILESPCFQLDHNGQVVRHVHVGMTESELLIAIQEVCDFHKANLNPNIDLELDGLRLHSSVPLERVRFYVVDDRSRKFAICSCVGEVQYFEQCNIPDGSDSPWADWVEFISKQDDPCSFGYKMWHILENLYSDKHHFKFIKRPFPFYSVESVACQTIEIRTSRQNEHPLTCYKNLKEELASVKSKYGIEETSTVNDKLMESSTNQIQPTKSNSSSTIREGCLISQNVRKFSLFSLVYQFCHGEKDRAIYEFLEYYPNSNLPVEILRIYAQILRYQYREHQRSESGKTYEGSVESESSITDVIAGFKAEEKSGPPVTDETLHLSPKKWSLLRSKLLKTKVAGLPTLSQVVSDVLFEKCDSKSKPSSITSFSPFEVSKEIMLMTSELIVKITHMDITQLQSKKIPSSILMLLEHFRLLTEIIKDDILDETKLLAKNQLLIFYIKVAKCCFEAGFLQTCEAVIIGLTSPEVFGLIRFWITLKLNAPKDLMSLYKMTNIIFIKDRYLKHIRQQTTENNVRFPLLDLFIQHARDINPDMDRFLGYHDYEIPKGQVVKKHGKSTGVKSSTSHIKPKKHKSEQNHKIGAKHTSSKVETTESLNKEDVLAQQRRMAGQFCDQILIEALEILHDETMSHYDNMRQRGNQESQNKAEKPKVFEHRDSLPAKKHKYKSGKQKKPKKSKRTKNDHNSPQQLTVQTSGSFDHQNRAIPAPKTFFRRKKANAKKKDVKEINKDQPTNLQEILEHNGQSTPPETGIERIPKNQQETGRSEVPKVQENQETSTDLKSNSEVNTESSMEVPRDLHDTSDPEDSQYFSTLHHQNMNSERRLSLFADESDDSLNQLKEKVIEDAIENKLENVRKHSIFEDSYLDEEVEKVTKEIPKKIPKETRRASIYNTLLFRPENQKTRRSSFLENLIFHDGEKPLIQNLMKETEKGKKEKKMKKNDEAEDNNVRFDGAQMEKTKKGKKNVTFGDVNQITYEEWNDQNMNSSFHHPTKPKCGLCQGPCLFSADLFQDVLRSQLLATTYINAHSPRLLLRRLINNKLKKCTRK</sequence>
<evidence type="ECO:0000256" key="1">
    <source>
        <dbReference type="PROSITE-ProRule" id="PRU00168"/>
    </source>
</evidence>
<dbReference type="OrthoDB" id="6021951at2759"/>
<feature type="domain" description="Ras-GEF" evidence="3">
    <location>
        <begin position="599"/>
        <end position="829"/>
    </location>
</feature>
<proteinExistence type="predicted"/>
<feature type="compositionally biased region" description="Polar residues" evidence="2">
    <location>
        <begin position="999"/>
        <end position="1019"/>
    </location>
</feature>
<dbReference type="Gene3D" id="1.10.840.10">
    <property type="entry name" value="Ras guanine-nucleotide exchange factors catalytic domain"/>
    <property type="match status" value="1"/>
</dbReference>
<feature type="region of interest" description="Disordered" evidence="2">
    <location>
        <begin position="161"/>
        <end position="211"/>
    </location>
</feature>
<feature type="compositionally biased region" description="Basic and acidic residues" evidence="2">
    <location>
        <begin position="183"/>
        <end position="193"/>
    </location>
</feature>
<dbReference type="GO" id="GO:0007264">
    <property type="term" value="P:small GTPase-mediated signal transduction"/>
    <property type="evidence" value="ECO:0007669"/>
    <property type="project" value="InterPro"/>
</dbReference>
<dbReference type="CTD" id="20247574"/>
<dbReference type="KEGG" id="lgi:LOTGIDRAFT_228206"/>
<dbReference type="SUPFAM" id="SSF48366">
    <property type="entry name" value="Ras GEF"/>
    <property type="match status" value="1"/>
</dbReference>
<evidence type="ECO:0000259" key="3">
    <source>
        <dbReference type="PROSITE" id="PS50009"/>
    </source>
</evidence>
<dbReference type="GeneID" id="20247574"/>
<dbReference type="GO" id="GO:0005085">
    <property type="term" value="F:guanyl-nucleotide exchange factor activity"/>
    <property type="evidence" value="ECO:0007669"/>
    <property type="project" value="UniProtKB-KW"/>
</dbReference>
<evidence type="ECO:0000313" key="5">
    <source>
        <dbReference type="Proteomes" id="UP000030746"/>
    </source>
</evidence>
<feature type="region of interest" description="Disordered" evidence="2">
    <location>
        <begin position="780"/>
        <end position="823"/>
    </location>
</feature>
<evidence type="ECO:0000256" key="2">
    <source>
        <dbReference type="SAM" id="MobiDB-lite"/>
    </source>
</evidence>
<dbReference type="Pfam" id="PF00617">
    <property type="entry name" value="RasGEF"/>
    <property type="match status" value="1"/>
</dbReference>
<accession>V4AKA9</accession>
<dbReference type="InterPro" id="IPR023578">
    <property type="entry name" value="Ras_GEF_dom_sf"/>
</dbReference>
<dbReference type="Proteomes" id="UP000030746">
    <property type="component" value="Unassembled WGS sequence"/>
</dbReference>
<feature type="compositionally biased region" description="Polar residues" evidence="2">
    <location>
        <begin position="958"/>
        <end position="976"/>
    </location>
</feature>
<dbReference type="EMBL" id="KB201304">
    <property type="protein sequence ID" value="ESO97537.1"/>
    <property type="molecule type" value="Genomic_DNA"/>
</dbReference>
<organism evidence="4 5">
    <name type="scientific">Lottia gigantea</name>
    <name type="common">Giant owl limpet</name>
    <dbReference type="NCBI Taxonomy" id="225164"/>
    <lineage>
        <taxon>Eukaryota</taxon>
        <taxon>Metazoa</taxon>
        <taxon>Spiralia</taxon>
        <taxon>Lophotrochozoa</taxon>
        <taxon>Mollusca</taxon>
        <taxon>Gastropoda</taxon>
        <taxon>Patellogastropoda</taxon>
        <taxon>Lottioidea</taxon>
        <taxon>Lottiidae</taxon>
        <taxon>Lottia</taxon>
    </lineage>
</organism>